<evidence type="ECO:0000313" key="2">
    <source>
        <dbReference type="EMBL" id="MFD0980557.1"/>
    </source>
</evidence>
<sequence length="223" mass="25211">RWNQGGSCTNNQTGPVRSGSPLVKGKYAALKWLDTPETDRESLPDLTDEIARLAKETDALQLPDYPAPKPSRLAQPLDRIQETKLRFLPDERLTITLGRDEYTADLTNTALPSDSLDDDGEDKELVSYQELFLIIRKPDFLGNAKWEFSHGKARLTARIEDPDWMEDFHARKHAIFPGDALRVRIRLEHQYDAKGNLTGAKQSIVKVFDVIPGPGPEDDLFEE</sequence>
<proteinExistence type="predicted"/>
<dbReference type="Proteomes" id="UP001597108">
    <property type="component" value="Unassembled WGS sequence"/>
</dbReference>
<organism evidence="2 3">
    <name type="scientific">Tropicimonas aquimaris</name>
    <dbReference type="NCBI Taxonomy" id="914152"/>
    <lineage>
        <taxon>Bacteria</taxon>
        <taxon>Pseudomonadati</taxon>
        <taxon>Pseudomonadota</taxon>
        <taxon>Alphaproteobacteria</taxon>
        <taxon>Rhodobacterales</taxon>
        <taxon>Roseobacteraceae</taxon>
        <taxon>Tropicimonas</taxon>
    </lineage>
</organism>
<reference evidence="3" key="1">
    <citation type="journal article" date="2019" name="Int. J. Syst. Evol. Microbiol.">
        <title>The Global Catalogue of Microorganisms (GCM) 10K type strain sequencing project: providing services to taxonomists for standard genome sequencing and annotation.</title>
        <authorList>
            <consortium name="The Broad Institute Genomics Platform"/>
            <consortium name="The Broad Institute Genome Sequencing Center for Infectious Disease"/>
            <person name="Wu L."/>
            <person name="Ma J."/>
        </authorList>
    </citation>
    <scope>NUCLEOTIDE SEQUENCE [LARGE SCALE GENOMIC DNA]</scope>
    <source>
        <strain evidence="3">CCUG 60524</strain>
    </source>
</reference>
<gene>
    <name evidence="2" type="ORF">ACFQ2S_12935</name>
</gene>
<evidence type="ECO:0000256" key="1">
    <source>
        <dbReference type="SAM" id="MobiDB-lite"/>
    </source>
</evidence>
<feature type="compositionally biased region" description="Polar residues" evidence="1">
    <location>
        <begin position="1"/>
        <end position="15"/>
    </location>
</feature>
<dbReference type="EMBL" id="JBHTJT010000022">
    <property type="protein sequence ID" value="MFD0980557.1"/>
    <property type="molecule type" value="Genomic_DNA"/>
</dbReference>
<name>A0ABW3IR36_9RHOB</name>
<comment type="caution">
    <text evidence="2">The sequence shown here is derived from an EMBL/GenBank/DDBJ whole genome shotgun (WGS) entry which is preliminary data.</text>
</comment>
<evidence type="ECO:0000313" key="3">
    <source>
        <dbReference type="Proteomes" id="UP001597108"/>
    </source>
</evidence>
<protein>
    <submittedName>
        <fullName evidence="2">Uncharacterized protein</fullName>
    </submittedName>
</protein>
<accession>A0ABW3IR36</accession>
<feature type="region of interest" description="Disordered" evidence="1">
    <location>
        <begin position="1"/>
        <end position="21"/>
    </location>
</feature>
<keyword evidence="3" id="KW-1185">Reference proteome</keyword>
<dbReference type="RefSeq" id="WP_386075028.1">
    <property type="nucleotide sequence ID" value="NZ_JBHTJT010000022.1"/>
</dbReference>
<feature type="non-terminal residue" evidence="2">
    <location>
        <position position="1"/>
    </location>
</feature>